<dbReference type="AlphaFoldDB" id="A0A518CK67"/>
<dbReference type="Gene3D" id="3.30.1540.20">
    <property type="entry name" value="MutL, C-terminal domain, dimerisation subdomain"/>
    <property type="match status" value="1"/>
</dbReference>
<dbReference type="Pfam" id="PF01119">
    <property type="entry name" value="DNA_mis_repair"/>
    <property type="match status" value="1"/>
</dbReference>
<dbReference type="GO" id="GO:0016887">
    <property type="term" value="F:ATP hydrolysis activity"/>
    <property type="evidence" value="ECO:0007669"/>
    <property type="project" value="InterPro"/>
</dbReference>
<keyword evidence="9" id="KW-1185">Reference proteome</keyword>
<comment type="similarity">
    <text evidence="1 5">Belongs to the DNA mismatch repair MutL/HexB family.</text>
</comment>
<dbReference type="InterPro" id="IPR037198">
    <property type="entry name" value="MutL_C_sf"/>
</dbReference>
<dbReference type="SUPFAM" id="SSF118116">
    <property type="entry name" value="DNA mismatch repair protein MutL"/>
    <property type="match status" value="1"/>
</dbReference>
<dbReference type="InterPro" id="IPR014790">
    <property type="entry name" value="MutL_C"/>
</dbReference>
<evidence type="ECO:0000256" key="5">
    <source>
        <dbReference type="HAMAP-Rule" id="MF_00149"/>
    </source>
</evidence>
<dbReference type="GO" id="GO:0032300">
    <property type="term" value="C:mismatch repair complex"/>
    <property type="evidence" value="ECO:0007669"/>
    <property type="project" value="InterPro"/>
</dbReference>
<sequence length="622" mass="69637">MPRINQLDAHVVNKIAAGEVIERPASIVKELMENSLDALATRIEVEIVKGGSELIRIVDNGEGIHPDDMLLAISSHATSKIKDADDLFHIHTMGFRGEAVASIASVSRLHIRSRQPDADTGREIEVRSGAIGEVKPCGCPVGTRMEITQLFGNTPVRRKFLKSLGTEFGHISEQFSRIALANPRLHAVLRHNGKTIYELPASENLLDRIHMLHGKELTDKLIWIEAEAGPCRLWGYVGHPSLSRSNRKLQYLFLNNRWIQDRSLQHALGEAYRGLLMVGRHPVSFLYLEIPPETVDVNVHPTKTEVRFEDSQQLYRLLLSTLRTKFLSIDMNSNMSLPQNSQHAAAATEAEQNETREQLMNWANEQVQSWKPQPSQGHSYSPSELAAVLERTDPSSAPFKPFPTEGGSQPTTQVGALSHAELPPSEAVSIPGLGKAIQVLDCYLITETEKGMTIIDQHALHERILYEQFRERTLNSAVESQKLLVPLPIEMSNREVEVLLDNQDVLTQLGFGIADFGKNTVLLDRYPVMLAKADMTHLIHDVTEELDRPGKKPDRRDLIDHLLHTMSCRAAIKAGQRLKPEEIGSLLEQRHLFHDTHHCPHGRPTALTLSRADLDKQFGRLG</sequence>
<dbReference type="Pfam" id="PF13589">
    <property type="entry name" value="HATPase_c_3"/>
    <property type="match status" value="1"/>
</dbReference>
<dbReference type="InterPro" id="IPR042120">
    <property type="entry name" value="MutL_C_dimsub"/>
</dbReference>
<reference evidence="8 9" key="1">
    <citation type="submission" date="2019-02" db="EMBL/GenBank/DDBJ databases">
        <title>Deep-cultivation of Planctomycetes and their phenomic and genomic characterization uncovers novel biology.</title>
        <authorList>
            <person name="Wiegand S."/>
            <person name="Jogler M."/>
            <person name="Boedeker C."/>
            <person name="Pinto D."/>
            <person name="Vollmers J."/>
            <person name="Rivas-Marin E."/>
            <person name="Kohn T."/>
            <person name="Peeters S.H."/>
            <person name="Heuer A."/>
            <person name="Rast P."/>
            <person name="Oberbeckmann S."/>
            <person name="Bunk B."/>
            <person name="Jeske O."/>
            <person name="Meyerdierks A."/>
            <person name="Storesund J.E."/>
            <person name="Kallscheuer N."/>
            <person name="Luecker S."/>
            <person name="Lage O.M."/>
            <person name="Pohl T."/>
            <person name="Merkel B.J."/>
            <person name="Hornburger P."/>
            <person name="Mueller R.-W."/>
            <person name="Bruemmer F."/>
            <person name="Labrenz M."/>
            <person name="Spormann A.M."/>
            <person name="Op den Camp H."/>
            <person name="Overmann J."/>
            <person name="Amann R."/>
            <person name="Jetten M.S.M."/>
            <person name="Mascher T."/>
            <person name="Medema M.H."/>
            <person name="Devos D.P."/>
            <person name="Kaster A.-K."/>
            <person name="Ovreas L."/>
            <person name="Rohde M."/>
            <person name="Galperin M.Y."/>
            <person name="Jogler C."/>
        </authorList>
    </citation>
    <scope>NUCLEOTIDE SEQUENCE [LARGE SCALE GENOMIC DNA]</scope>
    <source>
        <strain evidence="8 9">Pla110</strain>
    </source>
</reference>
<evidence type="ECO:0000259" key="7">
    <source>
        <dbReference type="SMART" id="SM01340"/>
    </source>
</evidence>
<dbReference type="SUPFAM" id="SSF54211">
    <property type="entry name" value="Ribosomal protein S5 domain 2-like"/>
    <property type="match status" value="1"/>
</dbReference>
<dbReference type="PANTHER" id="PTHR10073:SF12">
    <property type="entry name" value="DNA MISMATCH REPAIR PROTEIN MLH1"/>
    <property type="match status" value="1"/>
</dbReference>
<proteinExistence type="inferred from homology"/>
<evidence type="ECO:0000256" key="3">
    <source>
        <dbReference type="ARBA" id="ARBA00022763"/>
    </source>
</evidence>
<dbReference type="EMBL" id="CP036281">
    <property type="protein sequence ID" value="QDU79574.1"/>
    <property type="molecule type" value="Genomic_DNA"/>
</dbReference>
<dbReference type="InterPro" id="IPR002099">
    <property type="entry name" value="MutL/Mlh/PMS"/>
</dbReference>
<feature type="domain" description="DNA mismatch repair protein S5" evidence="7">
    <location>
        <begin position="209"/>
        <end position="327"/>
    </location>
</feature>
<dbReference type="HAMAP" id="MF_00149">
    <property type="entry name" value="DNA_mis_repair"/>
    <property type="match status" value="1"/>
</dbReference>
<dbReference type="InterPro" id="IPR020667">
    <property type="entry name" value="DNA_mismatch_repair_MutL"/>
</dbReference>
<dbReference type="GO" id="GO:0006298">
    <property type="term" value="P:mismatch repair"/>
    <property type="evidence" value="ECO:0007669"/>
    <property type="project" value="UniProtKB-UniRule"/>
</dbReference>
<feature type="domain" description="MutL C-terminal dimerisation" evidence="6">
    <location>
        <begin position="436"/>
        <end position="578"/>
    </location>
</feature>
<keyword evidence="3 5" id="KW-0227">DNA damage</keyword>
<evidence type="ECO:0000256" key="4">
    <source>
        <dbReference type="ARBA" id="ARBA00023204"/>
    </source>
</evidence>
<dbReference type="PANTHER" id="PTHR10073">
    <property type="entry name" value="DNA MISMATCH REPAIR PROTEIN MLH, PMS, MUTL"/>
    <property type="match status" value="1"/>
</dbReference>
<dbReference type="InterPro" id="IPR013507">
    <property type="entry name" value="DNA_mismatch_S5_2-like"/>
</dbReference>
<dbReference type="Pfam" id="PF08676">
    <property type="entry name" value="MutL_C"/>
    <property type="match status" value="1"/>
</dbReference>
<evidence type="ECO:0000256" key="2">
    <source>
        <dbReference type="ARBA" id="ARBA00021975"/>
    </source>
</evidence>
<dbReference type="CDD" id="cd16926">
    <property type="entry name" value="HATPase_MutL-MLH-PMS-like"/>
    <property type="match status" value="1"/>
</dbReference>
<dbReference type="RefSeq" id="WP_144994280.1">
    <property type="nucleotide sequence ID" value="NZ_CP036281.1"/>
</dbReference>
<dbReference type="SMART" id="SM00853">
    <property type="entry name" value="MutL_C"/>
    <property type="match status" value="1"/>
</dbReference>
<dbReference type="InterPro" id="IPR042121">
    <property type="entry name" value="MutL_C_regsub"/>
</dbReference>
<evidence type="ECO:0000313" key="9">
    <source>
        <dbReference type="Proteomes" id="UP000317178"/>
    </source>
</evidence>
<dbReference type="InterPro" id="IPR020568">
    <property type="entry name" value="Ribosomal_Su5_D2-typ_SF"/>
</dbReference>
<dbReference type="Gene3D" id="3.30.565.10">
    <property type="entry name" value="Histidine kinase-like ATPase, C-terminal domain"/>
    <property type="match status" value="1"/>
</dbReference>
<dbReference type="GO" id="GO:0140664">
    <property type="term" value="F:ATP-dependent DNA damage sensor activity"/>
    <property type="evidence" value="ECO:0007669"/>
    <property type="project" value="InterPro"/>
</dbReference>
<dbReference type="FunFam" id="3.30.565.10:FF:000003">
    <property type="entry name" value="DNA mismatch repair endonuclease MutL"/>
    <property type="match status" value="1"/>
</dbReference>
<dbReference type="SMART" id="SM01340">
    <property type="entry name" value="DNA_mis_repair"/>
    <property type="match status" value="1"/>
</dbReference>
<dbReference type="InterPro" id="IPR036890">
    <property type="entry name" value="HATPase_C_sf"/>
</dbReference>
<dbReference type="GO" id="GO:0005524">
    <property type="term" value="F:ATP binding"/>
    <property type="evidence" value="ECO:0007669"/>
    <property type="project" value="InterPro"/>
</dbReference>
<dbReference type="InterPro" id="IPR038973">
    <property type="entry name" value="MutL/Mlh/Pms-like"/>
</dbReference>
<dbReference type="Gene3D" id="3.30.1370.100">
    <property type="entry name" value="MutL, C-terminal domain, regulatory subdomain"/>
    <property type="match status" value="1"/>
</dbReference>
<protein>
    <recommendedName>
        <fullName evidence="2 5">DNA mismatch repair protein MutL</fullName>
    </recommendedName>
</protein>
<evidence type="ECO:0000259" key="6">
    <source>
        <dbReference type="SMART" id="SM00853"/>
    </source>
</evidence>
<dbReference type="GO" id="GO:0030983">
    <property type="term" value="F:mismatched DNA binding"/>
    <property type="evidence" value="ECO:0007669"/>
    <property type="project" value="InterPro"/>
</dbReference>
<evidence type="ECO:0000313" key="8">
    <source>
        <dbReference type="EMBL" id="QDU79574.1"/>
    </source>
</evidence>
<accession>A0A518CK67</accession>
<keyword evidence="4 5" id="KW-0234">DNA repair</keyword>
<comment type="function">
    <text evidence="5">This protein is involved in the repair of mismatches in DNA. It is required for dam-dependent methyl-directed DNA mismatch repair. May act as a 'molecular matchmaker', a protein that promotes the formation of a stable complex between two or more DNA-binding proteins in an ATP-dependent manner without itself being part of a final effector complex.</text>
</comment>
<dbReference type="CDD" id="cd00782">
    <property type="entry name" value="MutL_Trans"/>
    <property type="match status" value="1"/>
</dbReference>
<dbReference type="SUPFAM" id="SSF55874">
    <property type="entry name" value="ATPase domain of HSP90 chaperone/DNA topoisomerase II/histidine kinase"/>
    <property type="match status" value="1"/>
</dbReference>
<dbReference type="InterPro" id="IPR014721">
    <property type="entry name" value="Ribsml_uS5_D2-typ_fold_subgr"/>
</dbReference>
<dbReference type="Gene3D" id="3.30.230.10">
    <property type="match status" value="1"/>
</dbReference>
<dbReference type="NCBIfam" id="TIGR00585">
    <property type="entry name" value="mutl"/>
    <property type="match status" value="1"/>
</dbReference>
<evidence type="ECO:0000256" key="1">
    <source>
        <dbReference type="ARBA" id="ARBA00006082"/>
    </source>
</evidence>
<dbReference type="KEGG" id="plon:Pla110_12850"/>
<name>A0A518CK67_9PLAN</name>
<organism evidence="8 9">
    <name type="scientific">Polystyrenella longa</name>
    <dbReference type="NCBI Taxonomy" id="2528007"/>
    <lineage>
        <taxon>Bacteria</taxon>
        <taxon>Pseudomonadati</taxon>
        <taxon>Planctomycetota</taxon>
        <taxon>Planctomycetia</taxon>
        <taxon>Planctomycetales</taxon>
        <taxon>Planctomycetaceae</taxon>
        <taxon>Polystyrenella</taxon>
    </lineage>
</organism>
<dbReference type="Proteomes" id="UP000317178">
    <property type="component" value="Chromosome"/>
</dbReference>
<gene>
    <name evidence="5 8" type="primary">mutL</name>
    <name evidence="8" type="ORF">Pla110_12850</name>
</gene>
<dbReference type="OrthoDB" id="9763467at2"/>